<dbReference type="InterPro" id="IPR017438">
    <property type="entry name" value="ATP-NAD_kinase_N"/>
</dbReference>
<dbReference type="Pfam" id="PF00781">
    <property type="entry name" value="DAGK_cat"/>
    <property type="match status" value="1"/>
</dbReference>
<evidence type="ECO:0000256" key="1">
    <source>
        <dbReference type="ARBA" id="ARBA00022679"/>
    </source>
</evidence>
<dbReference type="PANTHER" id="PTHR12358">
    <property type="entry name" value="SPHINGOSINE KINASE"/>
    <property type="match status" value="1"/>
</dbReference>
<gene>
    <name evidence="6" type="ORF">HNQ10_002610</name>
</gene>
<dbReference type="RefSeq" id="WP_146719854.1">
    <property type="nucleotide sequence ID" value="NZ_BSUI01000005.1"/>
</dbReference>
<protein>
    <submittedName>
        <fullName evidence="6">Diacylglycerol kinase family enzyme</fullName>
    </submittedName>
</protein>
<dbReference type="Proteomes" id="UP000536909">
    <property type="component" value="Unassembled WGS sequence"/>
</dbReference>
<evidence type="ECO:0000313" key="6">
    <source>
        <dbReference type="EMBL" id="MBB5295771.1"/>
    </source>
</evidence>
<name>A0ABR6MV18_9DEIO</name>
<dbReference type="PANTHER" id="PTHR12358:SF54">
    <property type="entry name" value="SPHINGOSINE KINASE RELATED PROTEIN"/>
    <property type="match status" value="1"/>
</dbReference>
<reference evidence="6 7" key="1">
    <citation type="submission" date="2020-08" db="EMBL/GenBank/DDBJ databases">
        <title>Genomic Encyclopedia of Type Strains, Phase IV (KMG-IV): sequencing the most valuable type-strain genomes for metagenomic binning, comparative biology and taxonomic classification.</title>
        <authorList>
            <person name="Goeker M."/>
        </authorList>
    </citation>
    <scope>NUCLEOTIDE SEQUENCE [LARGE SCALE GENOMIC DNA]</scope>
    <source>
        <strain evidence="6 7">DSM 105434</strain>
    </source>
</reference>
<dbReference type="Pfam" id="PF19279">
    <property type="entry name" value="YegS_C"/>
    <property type="match status" value="1"/>
</dbReference>
<dbReference type="Gene3D" id="3.40.50.10330">
    <property type="entry name" value="Probable inorganic polyphosphate/atp-NAD kinase, domain 1"/>
    <property type="match status" value="1"/>
</dbReference>
<accession>A0ABR6MV18</accession>
<evidence type="ECO:0000259" key="5">
    <source>
        <dbReference type="PROSITE" id="PS50146"/>
    </source>
</evidence>
<dbReference type="PROSITE" id="PS50146">
    <property type="entry name" value="DAGK"/>
    <property type="match status" value="1"/>
</dbReference>
<dbReference type="SMART" id="SM00046">
    <property type="entry name" value="DAGKc"/>
    <property type="match status" value="1"/>
</dbReference>
<dbReference type="InterPro" id="IPR001206">
    <property type="entry name" value="Diacylglycerol_kinase_cat_dom"/>
</dbReference>
<evidence type="ECO:0000256" key="4">
    <source>
        <dbReference type="ARBA" id="ARBA00022840"/>
    </source>
</evidence>
<keyword evidence="2" id="KW-0547">Nucleotide-binding</keyword>
<evidence type="ECO:0000256" key="3">
    <source>
        <dbReference type="ARBA" id="ARBA00022777"/>
    </source>
</evidence>
<dbReference type="EMBL" id="JACHFV010000008">
    <property type="protein sequence ID" value="MBB5295771.1"/>
    <property type="molecule type" value="Genomic_DNA"/>
</dbReference>
<keyword evidence="3 6" id="KW-0418">Kinase</keyword>
<dbReference type="SUPFAM" id="SSF111331">
    <property type="entry name" value="NAD kinase/diacylglycerol kinase-like"/>
    <property type="match status" value="1"/>
</dbReference>
<dbReference type="Gene3D" id="2.60.200.40">
    <property type="match status" value="1"/>
</dbReference>
<keyword evidence="1" id="KW-0808">Transferase</keyword>
<feature type="domain" description="DAGKc" evidence="5">
    <location>
        <begin position="11"/>
        <end position="138"/>
    </location>
</feature>
<dbReference type="GO" id="GO:0016301">
    <property type="term" value="F:kinase activity"/>
    <property type="evidence" value="ECO:0007669"/>
    <property type="project" value="UniProtKB-KW"/>
</dbReference>
<proteinExistence type="predicted"/>
<organism evidence="6 7">
    <name type="scientific">Deinococcus metallilatus</name>
    <dbReference type="NCBI Taxonomy" id="1211322"/>
    <lineage>
        <taxon>Bacteria</taxon>
        <taxon>Thermotogati</taxon>
        <taxon>Deinococcota</taxon>
        <taxon>Deinococci</taxon>
        <taxon>Deinococcales</taxon>
        <taxon>Deinococcaceae</taxon>
        <taxon>Deinococcus</taxon>
    </lineage>
</organism>
<keyword evidence="7" id="KW-1185">Reference proteome</keyword>
<dbReference type="InterPro" id="IPR050187">
    <property type="entry name" value="Lipid_Phosphate_FormReg"/>
</dbReference>
<dbReference type="InterPro" id="IPR045540">
    <property type="entry name" value="YegS/DAGK_C"/>
</dbReference>
<dbReference type="InterPro" id="IPR016064">
    <property type="entry name" value="NAD/diacylglycerol_kinase_sf"/>
</dbReference>
<sequence length="317" mass="33321">MTSPTGPATGSSLQDAVLIYNAAAGGRQGASPEELVAALREAGFEAEYRETASEDDLDRVLADTHGTVFVAGGDGTVRGVALRLIGRQGVQLGLIPMGTSNNIATTLEIMGRPLDVARAFQGARVRPLDVGRVSAPWGEDLFLEACGCGAFAEVLAAYDPEEPKSPLRAVTALLKTLTSFEPLPLTLTTDDRPQPEVLTAVLEVMNIKATGNGLRLATTADPSDGRLNVVQVDAGNRDGLLAYLAALARDDFEALPSVQADEVSRVEIPYFGQVFHLDGEVRSALPGVLGCVRIRVEPGALQVLIPPQAAEKPSEQG</sequence>
<comment type="caution">
    <text evidence="6">The sequence shown here is derived from an EMBL/GenBank/DDBJ whole genome shotgun (WGS) entry which is preliminary data.</text>
</comment>
<evidence type="ECO:0000256" key="2">
    <source>
        <dbReference type="ARBA" id="ARBA00022741"/>
    </source>
</evidence>
<keyword evidence="4" id="KW-0067">ATP-binding</keyword>
<evidence type="ECO:0000313" key="7">
    <source>
        <dbReference type="Proteomes" id="UP000536909"/>
    </source>
</evidence>